<keyword evidence="2" id="KW-0812">Transmembrane</keyword>
<dbReference type="Proteomes" id="UP001303160">
    <property type="component" value="Unassembled WGS sequence"/>
</dbReference>
<evidence type="ECO:0000256" key="1">
    <source>
        <dbReference type="SAM" id="MobiDB-lite"/>
    </source>
</evidence>
<name>A0AAN7AY00_9PEZI</name>
<sequence length="195" mass="21077">MLRESLVPAWRCVEEARQGKAAAAAAAACYCYVMVTTLLVAVMKGVDEDFLGAIKVVRLAKMSLIRHASAAVMAPRRELPVFDPGSVQHLLCHRTAVEAASVQQQCRAFMRAPLTGALRLAAPGLAPLCHRTRIEAEQQHAGSSPVVSPLQYYFDKSQIFLPSSSRPLCDDKEGAGRALLLQQQQQPSSAVQPSP</sequence>
<dbReference type="EMBL" id="MU863892">
    <property type="protein sequence ID" value="KAK4203109.1"/>
    <property type="molecule type" value="Genomic_DNA"/>
</dbReference>
<evidence type="ECO:0000256" key="2">
    <source>
        <dbReference type="SAM" id="Phobius"/>
    </source>
</evidence>
<evidence type="ECO:0000313" key="3">
    <source>
        <dbReference type="EMBL" id="KAK4203109.1"/>
    </source>
</evidence>
<evidence type="ECO:0000313" key="4">
    <source>
        <dbReference type="Proteomes" id="UP001303160"/>
    </source>
</evidence>
<dbReference type="AlphaFoldDB" id="A0AAN7AY00"/>
<keyword evidence="2" id="KW-0472">Membrane</keyword>
<protein>
    <submittedName>
        <fullName evidence="3">Uncharacterized protein</fullName>
    </submittedName>
</protein>
<organism evidence="3 4">
    <name type="scientific">Triangularia verruculosa</name>
    <dbReference type="NCBI Taxonomy" id="2587418"/>
    <lineage>
        <taxon>Eukaryota</taxon>
        <taxon>Fungi</taxon>
        <taxon>Dikarya</taxon>
        <taxon>Ascomycota</taxon>
        <taxon>Pezizomycotina</taxon>
        <taxon>Sordariomycetes</taxon>
        <taxon>Sordariomycetidae</taxon>
        <taxon>Sordariales</taxon>
        <taxon>Podosporaceae</taxon>
        <taxon>Triangularia</taxon>
    </lineage>
</organism>
<feature type="compositionally biased region" description="Low complexity" evidence="1">
    <location>
        <begin position="178"/>
        <end position="195"/>
    </location>
</feature>
<reference evidence="3" key="2">
    <citation type="submission" date="2023-05" db="EMBL/GenBank/DDBJ databases">
        <authorList>
            <consortium name="Lawrence Berkeley National Laboratory"/>
            <person name="Steindorff A."/>
            <person name="Hensen N."/>
            <person name="Bonometti L."/>
            <person name="Westerberg I."/>
            <person name="Brannstrom I.O."/>
            <person name="Guillou S."/>
            <person name="Cros-Aarteil S."/>
            <person name="Calhoun S."/>
            <person name="Haridas S."/>
            <person name="Kuo A."/>
            <person name="Mondo S."/>
            <person name="Pangilinan J."/>
            <person name="Riley R."/>
            <person name="Labutti K."/>
            <person name="Andreopoulos B."/>
            <person name="Lipzen A."/>
            <person name="Chen C."/>
            <person name="Yanf M."/>
            <person name="Daum C."/>
            <person name="Ng V."/>
            <person name="Clum A."/>
            <person name="Ohm R."/>
            <person name="Martin F."/>
            <person name="Silar P."/>
            <person name="Natvig D."/>
            <person name="Lalanne C."/>
            <person name="Gautier V."/>
            <person name="Ament-Velasquez S.L."/>
            <person name="Kruys A."/>
            <person name="Hutchinson M.I."/>
            <person name="Powell A.J."/>
            <person name="Barry K."/>
            <person name="Miller A.N."/>
            <person name="Grigoriev I.V."/>
            <person name="Debuchy R."/>
            <person name="Gladieux P."/>
            <person name="Thoren M.H."/>
            <person name="Johannesson H."/>
        </authorList>
    </citation>
    <scope>NUCLEOTIDE SEQUENCE</scope>
    <source>
        <strain evidence="3">CBS 315.58</strain>
    </source>
</reference>
<keyword evidence="4" id="KW-1185">Reference proteome</keyword>
<keyword evidence="2" id="KW-1133">Transmembrane helix</keyword>
<comment type="caution">
    <text evidence="3">The sequence shown here is derived from an EMBL/GenBank/DDBJ whole genome shotgun (WGS) entry which is preliminary data.</text>
</comment>
<accession>A0AAN7AY00</accession>
<gene>
    <name evidence="3" type="ORF">QBC40DRAFT_294242</name>
</gene>
<proteinExistence type="predicted"/>
<feature type="region of interest" description="Disordered" evidence="1">
    <location>
        <begin position="174"/>
        <end position="195"/>
    </location>
</feature>
<reference evidence="3" key="1">
    <citation type="journal article" date="2023" name="Mol. Phylogenet. Evol.">
        <title>Genome-scale phylogeny and comparative genomics of the fungal order Sordariales.</title>
        <authorList>
            <person name="Hensen N."/>
            <person name="Bonometti L."/>
            <person name="Westerberg I."/>
            <person name="Brannstrom I.O."/>
            <person name="Guillou S."/>
            <person name="Cros-Aarteil S."/>
            <person name="Calhoun S."/>
            <person name="Haridas S."/>
            <person name="Kuo A."/>
            <person name="Mondo S."/>
            <person name="Pangilinan J."/>
            <person name="Riley R."/>
            <person name="LaButti K."/>
            <person name="Andreopoulos B."/>
            <person name="Lipzen A."/>
            <person name="Chen C."/>
            <person name="Yan M."/>
            <person name="Daum C."/>
            <person name="Ng V."/>
            <person name="Clum A."/>
            <person name="Steindorff A."/>
            <person name="Ohm R.A."/>
            <person name="Martin F."/>
            <person name="Silar P."/>
            <person name="Natvig D.O."/>
            <person name="Lalanne C."/>
            <person name="Gautier V."/>
            <person name="Ament-Velasquez S.L."/>
            <person name="Kruys A."/>
            <person name="Hutchinson M.I."/>
            <person name="Powell A.J."/>
            <person name="Barry K."/>
            <person name="Miller A.N."/>
            <person name="Grigoriev I.V."/>
            <person name="Debuchy R."/>
            <person name="Gladieux P."/>
            <person name="Hiltunen Thoren M."/>
            <person name="Johannesson H."/>
        </authorList>
    </citation>
    <scope>NUCLEOTIDE SEQUENCE</scope>
    <source>
        <strain evidence="3">CBS 315.58</strain>
    </source>
</reference>
<feature type="transmembrane region" description="Helical" evidence="2">
    <location>
        <begin position="21"/>
        <end position="43"/>
    </location>
</feature>